<dbReference type="Gene3D" id="1.10.10.10">
    <property type="entry name" value="Winged helix-like DNA-binding domain superfamily/Winged helix DNA-binding domain"/>
    <property type="match status" value="1"/>
</dbReference>
<dbReference type="PANTHER" id="PTHR42756:SF1">
    <property type="entry name" value="TRANSCRIPTIONAL REPRESSOR OF EMRAB OPERON"/>
    <property type="match status" value="1"/>
</dbReference>
<keyword evidence="6" id="KW-1185">Reference proteome</keyword>
<dbReference type="InterPro" id="IPR000835">
    <property type="entry name" value="HTH_MarR-typ"/>
</dbReference>
<dbReference type="Proteomes" id="UP000469763">
    <property type="component" value="Unassembled WGS sequence"/>
</dbReference>
<accession>A0A7K3TG82</accession>
<evidence type="ECO:0000256" key="2">
    <source>
        <dbReference type="ARBA" id="ARBA00023125"/>
    </source>
</evidence>
<dbReference type="AlphaFoldDB" id="A0A7K3TG82"/>
<dbReference type="InterPro" id="IPR036390">
    <property type="entry name" value="WH_DNA-bd_sf"/>
</dbReference>
<comment type="caution">
    <text evidence="5">The sequence shown here is derived from an EMBL/GenBank/DDBJ whole genome shotgun (WGS) entry which is preliminary data.</text>
</comment>
<evidence type="ECO:0000313" key="6">
    <source>
        <dbReference type="Proteomes" id="UP000469763"/>
    </source>
</evidence>
<keyword evidence="2" id="KW-0238">DNA-binding</keyword>
<proteinExistence type="predicted"/>
<evidence type="ECO:0000313" key="5">
    <source>
        <dbReference type="EMBL" id="NEG77674.1"/>
    </source>
</evidence>
<dbReference type="Pfam" id="PF12802">
    <property type="entry name" value="MarR_2"/>
    <property type="match status" value="1"/>
</dbReference>
<gene>
    <name evidence="5" type="ORF">GFD22_01465</name>
</gene>
<dbReference type="EMBL" id="WHZY01000001">
    <property type="protein sequence ID" value="NEG77674.1"/>
    <property type="molecule type" value="Genomic_DNA"/>
</dbReference>
<evidence type="ECO:0000259" key="4">
    <source>
        <dbReference type="PROSITE" id="PS50995"/>
    </source>
</evidence>
<organism evidence="5 6">
    <name type="scientific">Bifidobacterium avesanii</name>
    <dbReference type="NCBI Taxonomy" id="1798157"/>
    <lineage>
        <taxon>Bacteria</taxon>
        <taxon>Bacillati</taxon>
        <taxon>Actinomycetota</taxon>
        <taxon>Actinomycetes</taxon>
        <taxon>Bifidobacteriales</taxon>
        <taxon>Bifidobacteriaceae</taxon>
        <taxon>Bifidobacterium</taxon>
    </lineage>
</organism>
<evidence type="ECO:0000256" key="1">
    <source>
        <dbReference type="ARBA" id="ARBA00023015"/>
    </source>
</evidence>
<dbReference type="PROSITE" id="PS50995">
    <property type="entry name" value="HTH_MARR_2"/>
    <property type="match status" value="1"/>
</dbReference>
<dbReference type="SUPFAM" id="SSF46785">
    <property type="entry name" value="Winged helix' DNA-binding domain"/>
    <property type="match status" value="1"/>
</dbReference>
<dbReference type="SMART" id="SM00347">
    <property type="entry name" value="HTH_MARR"/>
    <property type="match status" value="1"/>
</dbReference>
<dbReference type="InterPro" id="IPR036388">
    <property type="entry name" value="WH-like_DNA-bd_sf"/>
</dbReference>
<keyword evidence="3" id="KW-0804">Transcription</keyword>
<dbReference type="OrthoDB" id="3232829at2"/>
<feature type="domain" description="HTH marR-type" evidence="4">
    <location>
        <begin position="1"/>
        <end position="146"/>
    </location>
</feature>
<dbReference type="GO" id="GO:0003677">
    <property type="term" value="F:DNA binding"/>
    <property type="evidence" value="ECO:0007669"/>
    <property type="project" value="UniProtKB-KW"/>
</dbReference>
<evidence type="ECO:0000256" key="3">
    <source>
        <dbReference type="ARBA" id="ARBA00023163"/>
    </source>
</evidence>
<reference evidence="5 6" key="1">
    <citation type="submission" date="2019-10" db="EMBL/GenBank/DDBJ databases">
        <title>Bifidobacterium from non-human primates.</title>
        <authorList>
            <person name="Modesto M."/>
        </authorList>
    </citation>
    <scope>NUCLEOTIDE SEQUENCE [LARGE SCALE GENOMIC DNA]</scope>
    <source>
        <strain evidence="5 6">TREC</strain>
    </source>
</reference>
<dbReference type="GO" id="GO:0003700">
    <property type="term" value="F:DNA-binding transcription factor activity"/>
    <property type="evidence" value="ECO:0007669"/>
    <property type="project" value="InterPro"/>
</dbReference>
<name>A0A7K3TG82_9BIFI</name>
<dbReference type="PANTHER" id="PTHR42756">
    <property type="entry name" value="TRANSCRIPTIONAL REGULATOR, MARR"/>
    <property type="match status" value="1"/>
</dbReference>
<keyword evidence="1" id="KW-0805">Transcription regulation</keyword>
<sequence length="150" mass="17130">MADEALISERLDRFFDELHRIDVAYADYGRRVGLPASALCVLDYLYDHDGASQKAICEYTMLPRQTVNNVVSSFVEQGYVRLAESEGDRRVKAVRLTEEGRRYCNAMIAPERAAEYRAMSGLDPALRDAMVRGMEVFGREFRRRLGEARV</sequence>
<protein>
    <submittedName>
        <fullName evidence="5">MarR family transcriptional regulator</fullName>
    </submittedName>
</protein>